<name>A0A1V9YA70_ACHHY</name>
<dbReference type="InterPro" id="IPR001251">
    <property type="entry name" value="CRAL-TRIO_dom"/>
</dbReference>
<protein>
    <recommendedName>
        <fullName evidence="1">CRAL-TRIO domain-containing protein</fullName>
    </recommendedName>
</protein>
<dbReference type="OrthoDB" id="1434354at2759"/>
<feature type="domain" description="CRAL-TRIO" evidence="1">
    <location>
        <begin position="83"/>
        <end position="255"/>
    </location>
</feature>
<dbReference type="Gene3D" id="3.40.525.10">
    <property type="entry name" value="CRAL-TRIO lipid binding domain"/>
    <property type="match status" value="1"/>
</dbReference>
<dbReference type="InterPro" id="IPR036273">
    <property type="entry name" value="CRAL/TRIO_N_dom_sf"/>
</dbReference>
<dbReference type="Proteomes" id="UP000243579">
    <property type="component" value="Unassembled WGS sequence"/>
</dbReference>
<evidence type="ECO:0000259" key="1">
    <source>
        <dbReference type="PROSITE" id="PS50191"/>
    </source>
</evidence>
<dbReference type="InterPro" id="IPR051026">
    <property type="entry name" value="PI/PC_transfer"/>
</dbReference>
<dbReference type="Pfam" id="PF00650">
    <property type="entry name" value="CRAL_TRIO"/>
    <property type="match status" value="1"/>
</dbReference>
<gene>
    <name evidence="2" type="ORF">ACHHYP_15755</name>
</gene>
<reference evidence="2 3" key="1">
    <citation type="journal article" date="2014" name="Genome Biol. Evol.">
        <title>The secreted proteins of Achlya hypogyna and Thraustotheca clavata identify the ancestral oomycete secretome and reveal gene acquisitions by horizontal gene transfer.</title>
        <authorList>
            <person name="Misner I."/>
            <person name="Blouin N."/>
            <person name="Leonard G."/>
            <person name="Richards T.A."/>
            <person name="Lane C.E."/>
        </authorList>
    </citation>
    <scope>NUCLEOTIDE SEQUENCE [LARGE SCALE GENOMIC DNA]</scope>
    <source>
        <strain evidence="2 3">ATCC 48635</strain>
    </source>
</reference>
<accession>A0A1V9YA70</accession>
<sequence>MLEAPVETIALLRTKLLGEFLESELVALGFCQLGCLDETIARYAVARDNDADATLAAMRGSIAWRQEMDIPSLVAGPALPSEKLEAIRHFNPQGFHGQDKDGRLVYIERTGYLDIEALLKVATPDDVLRAHVQKCEYKLNVLLPRQVAAAGTTAAKIVLIYDLENVGFNTFKTDVFTAIQRITAINQEHYPETLHKVYIVNAPFFFYGTYKLIEVFLSDRIRQKIAFVGSKAELIADIPAASLPKFLGGTCECFPGVAHGGCVSSASFTRTHYFVGLDAHYARSP</sequence>
<dbReference type="EMBL" id="JNBR01002430">
    <property type="protein sequence ID" value="OQR82584.1"/>
    <property type="molecule type" value="Genomic_DNA"/>
</dbReference>
<evidence type="ECO:0000313" key="3">
    <source>
        <dbReference type="Proteomes" id="UP000243579"/>
    </source>
</evidence>
<keyword evidence="3" id="KW-1185">Reference proteome</keyword>
<evidence type="ECO:0000313" key="2">
    <source>
        <dbReference type="EMBL" id="OQR82584.1"/>
    </source>
</evidence>
<dbReference type="PANTHER" id="PTHR45657">
    <property type="entry name" value="CRAL-TRIO DOMAIN-CONTAINING PROTEIN YKL091C-RELATED"/>
    <property type="match status" value="1"/>
</dbReference>
<dbReference type="SUPFAM" id="SSF46938">
    <property type="entry name" value="CRAL/TRIO N-terminal domain"/>
    <property type="match status" value="1"/>
</dbReference>
<dbReference type="PROSITE" id="PS50191">
    <property type="entry name" value="CRAL_TRIO"/>
    <property type="match status" value="1"/>
</dbReference>
<organism evidence="2 3">
    <name type="scientific">Achlya hypogyna</name>
    <name type="common">Oomycete</name>
    <name type="synonym">Protoachlya hypogyna</name>
    <dbReference type="NCBI Taxonomy" id="1202772"/>
    <lineage>
        <taxon>Eukaryota</taxon>
        <taxon>Sar</taxon>
        <taxon>Stramenopiles</taxon>
        <taxon>Oomycota</taxon>
        <taxon>Saprolegniomycetes</taxon>
        <taxon>Saprolegniales</taxon>
        <taxon>Achlyaceae</taxon>
        <taxon>Achlya</taxon>
    </lineage>
</organism>
<dbReference type="STRING" id="1202772.A0A1V9YA70"/>
<dbReference type="PANTHER" id="PTHR45657:SF1">
    <property type="entry name" value="CRAL-TRIO DOMAIN-CONTAINING PROTEIN YKL091C-RELATED"/>
    <property type="match status" value="1"/>
</dbReference>
<dbReference type="InterPro" id="IPR036865">
    <property type="entry name" value="CRAL-TRIO_dom_sf"/>
</dbReference>
<dbReference type="CDD" id="cd00170">
    <property type="entry name" value="SEC14"/>
    <property type="match status" value="1"/>
</dbReference>
<comment type="caution">
    <text evidence="2">The sequence shown here is derived from an EMBL/GenBank/DDBJ whole genome shotgun (WGS) entry which is preliminary data.</text>
</comment>
<dbReference type="SMART" id="SM00516">
    <property type="entry name" value="SEC14"/>
    <property type="match status" value="1"/>
</dbReference>
<dbReference type="AlphaFoldDB" id="A0A1V9YA70"/>
<dbReference type="SUPFAM" id="SSF52087">
    <property type="entry name" value="CRAL/TRIO domain"/>
    <property type="match status" value="1"/>
</dbReference>
<proteinExistence type="predicted"/>